<dbReference type="GO" id="GO:0043565">
    <property type="term" value="F:sequence-specific DNA binding"/>
    <property type="evidence" value="ECO:0007669"/>
    <property type="project" value="InterPro"/>
</dbReference>
<dbReference type="PANTHER" id="PTHR46600:SF1">
    <property type="entry name" value="THAP DOMAIN-CONTAINING PROTEIN 1"/>
    <property type="match status" value="1"/>
</dbReference>
<dbReference type="AlphaFoldDB" id="A0AAQ4EDH3"/>
<organism evidence="14 15">
    <name type="scientific">Amblyomma americanum</name>
    <name type="common">Lone star tick</name>
    <dbReference type="NCBI Taxonomy" id="6943"/>
    <lineage>
        <taxon>Eukaryota</taxon>
        <taxon>Metazoa</taxon>
        <taxon>Ecdysozoa</taxon>
        <taxon>Arthropoda</taxon>
        <taxon>Chelicerata</taxon>
        <taxon>Arachnida</taxon>
        <taxon>Acari</taxon>
        <taxon>Parasitiformes</taxon>
        <taxon>Ixodida</taxon>
        <taxon>Ixodoidea</taxon>
        <taxon>Ixodidae</taxon>
        <taxon>Amblyomminae</taxon>
        <taxon>Amblyomma</taxon>
    </lineage>
</organism>
<keyword evidence="3" id="KW-0479">Metal-binding</keyword>
<keyword evidence="7" id="KW-0175">Coiled coil</keyword>
<comment type="subcellular location">
    <subcellularLocation>
        <location evidence="1">Nucleus</location>
        <location evidence="1">Nucleoplasm</location>
    </subcellularLocation>
</comment>
<evidence type="ECO:0000256" key="7">
    <source>
        <dbReference type="ARBA" id="ARBA00023054"/>
    </source>
</evidence>
<proteinExistence type="inferred from homology"/>
<dbReference type="GO" id="GO:0008270">
    <property type="term" value="F:zinc ion binding"/>
    <property type="evidence" value="ECO:0007669"/>
    <property type="project" value="UniProtKB-KW"/>
</dbReference>
<evidence type="ECO:0000256" key="4">
    <source>
        <dbReference type="ARBA" id="ARBA00022771"/>
    </source>
</evidence>
<name>A0AAQ4EDH3_AMBAM</name>
<dbReference type="PROSITE" id="PS50950">
    <property type="entry name" value="ZF_THAP"/>
    <property type="match status" value="1"/>
</dbReference>
<keyword evidence="10" id="KW-0539">Nucleus</keyword>
<protein>
    <recommendedName>
        <fullName evidence="13">THAP-type domain-containing protein</fullName>
    </recommendedName>
</protein>
<dbReference type="EMBL" id="JARKHS020017705">
    <property type="protein sequence ID" value="KAK8772847.1"/>
    <property type="molecule type" value="Genomic_DNA"/>
</dbReference>
<keyword evidence="5" id="KW-0862">Zinc</keyword>
<evidence type="ECO:0000256" key="6">
    <source>
        <dbReference type="ARBA" id="ARBA00023015"/>
    </source>
</evidence>
<dbReference type="SMART" id="SM00980">
    <property type="entry name" value="THAP"/>
    <property type="match status" value="1"/>
</dbReference>
<evidence type="ECO:0000313" key="14">
    <source>
        <dbReference type="EMBL" id="KAK8772847.1"/>
    </source>
</evidence>
<dbReference type="InterPro" id="IPR026516">
    <property type="entry name" value="THAP1/10"/>
</dbReference>
<feature type="domain" description="THAP-type" evidence="13">
    <location>
        <begin position="1"/>
        <end position="83"/>
    </location>
</feature>
<keyword evidence="15" id="KW-1185">Reference proteome</keyword>
<evidence type="ECO:0000256" key="5">
    <source>
        <dbReference type="ARBA" id="ARBA00022833"/>
    </source>
</evidence>
<dbReference type="InterPro" id="IPR038441">
    <property type="entry name" value="THAP_Znf_sf"/>
</dbReference>
<keyword evidence="4 12" id="KW-0863">Zinc-finger</keyword>
<evidence type="ECO:0000256" key="8">
    <source>
        <dbReference type="ARBA" id="ARBA00023125"/>
    </source>
</evidence>
<gene>
    <name evidence="14" type="ORF">V5799_012623</name>
</gene>
<reference evidence="14 15" key="1">
    <citation type="journal article" date="2023" name="Arcadia Sci">
        <title>De novo assembly of a long-read Amblyomma americanum tick genome.</title>
        <authorList>
            <person name="Chou S."/>
            <person name="Poskanzer K.E."/>
            <person name="Rollins M."/>
            <person name="Thuy-Boun P.S."/>
        </authorList>
    </citation>
    <scope>NUCLEOTIDE SEQUENCE [LARGE SCALE GENOMIC DNA]</scope>
    <source>
        <strain evidence="14">F_SG_1</strain>
        <tissue evidence="14">Salivary glands</tissue>
    </source>
</reference>
<dbReference type="SUPFAM" id="SSF57716">
    <property type="entry name" value="Glucocorticoid receptor-like (DNA-binding domain)"/>
    <property type="match status" value="1"/>
</dbReference>
<dbReference type="Proteomes" id="UP001321473">
    <property type="component" value="Unassembled WGS sequence"/>
</dbReference>
<evidence type="ECO:0000256" key="1">
    <source>
        <dbReference type="ARBA" id="ARBA00004642"/>
    </source>
</evidence>
<comment type="similarity">
    <text evidence="2">Belongs to the THAP1 family.</text>
</comment>
<evidence type="ECO:0000256" key="10">
    <source>
        <dbReference type="ARBA" id="ARBA00023242"/>
    </source>
</evidence>
<evidence type="ECO:0000259" key="13">
    <source>
        <dbReference type="PROSITE" id="PS50950"/>
    </source>
</evidence>
<dbReference type="Pfam" id="PF05485">
    <property type="entry name" value="THAP"/>
    <property type="match status" value="1"/>
</dbReference>
<keyword evidence="9" id="KW-0804">Transcription</keyword>
<evidence type="ECO:0000256" key="12">
    <source>
        <dbReference type="PROSITE-ProRule" id="PRU00309"/>
    </source>
</evidence>
<evidence type="ECO:0000256" key="2">
    <source>
        <dbReference type="ARBA" id="ARBA00006177"/>
    </source>
</evidence>
<evidence type="ECO:0000256" key="11">
    <source>
        <dbReference type="ARBA" id="ARBA00023306"/>
    </source>
</evidence>
<comment type="caution">
    <text evidence="14">The sequence shown here is derived from an EMBL/GenBank/DDBJ whole genome shotgun (WGS) entry which is preliminary data.</text>
</comment>
<accession>A0AAQ4EDH3</accession>
<evidence type="ECO:0000313" key="15">
    <source>
        <dbReference type="Proteomes" id="UP001321473"/>
    </source>
</evidence>
<evidence type="ECO:0000256" key="3">
    <source>
        <dbReference type="ARBA" id="ARBA00022723"/>
    </source>
</evidence>
<dbReference type="Gene3D" id="6.20.210.20">
    <property type="entry name" value="THAP domain"/>
    <property type="match status" value="1"/>
</dbReference>
<keyword evidence="11" id="KW-0131">Cell cycle</keyword>
<keyword evidence="8 12" id="KW-0238">DNA-binding</keyword>
<keyword evidence="6" id="KW-0805">Transcription regulation</keyword>
<evidence type="ECO:0000256" key="9">
    <source>
        <dbReference type="ARBA" id="ARBA00023163"/>
    </source>
</evidence>
<dbReference type="PANTHER" id="PTHR46600">
    <property type="entry name" value="THAP DOMAIN-CONTAINING"/>
    <property type="match status" value="1"/>
</dbReference>
<dbReference type="InterPro" id="IPR006612">
    <property type="entry name" value="THAP_Znf"/>
</dbReference>
<sequence length="86" mass="9701">MPGCCCAPGCRSNYDGGPSVRVYKFPADETQRAAWTKAISREDFVPTKHTVVCEKHFQTSDFVRFATYTDENTGNVIEVPLQRVRL</sequence>
<dbReference type="GO" id="GO:0005654">
    <property type="term" value="C:nucleoplasm"/>
    <property type="evidence" value="ECO:0007669"/>
    <property type="project" value="UniProtKB-SubCell"/>
</dbReference>